<feature type="transmembrane region" description="Helical" evidence="11">
    <location>
        <begin position="30"/>
        <end position="48"/>
    </location>
</feature>
<gene>
    <name evidence="12" type="ORF">ACMU_01515</name>
</gene>
<feature type="transmembrane region" description="Helical" evidence="11">
    <location>
        <begin position="114"/>
        <end position="133"/>
    </location>
</feature>
<dbReference type="AlphaFoldDB" id="A0A037ZNR8"/>
<evidence type="ECO:0000256" key="9">
    <source>
        <dbReference type="ARBA" id="ARBA00035611"/>
    </source>
</evidence>
<keyword evidence="6 11" id="KW-0812">Transmembrane</keyword>
<comment type="caution">
    <text evidence="12">The sequence shown here is derived from an EMBL/GenBank/DDBJ whole genome shotgun (WGS) entry which is preliminary data.</text>
</comment>
<feature type="transmembrane region" description="Helical" evidence="11">
    <location>
        <begin position="301"/>
        <end position="334"/>
    </location>
</feature>
<dbReference type="Proteomes" id="UP000026249">
    <property type="component" value="Unassembled WGS sequence"/>
</dbReference>
<dbReference type="EMBL" id="JFKE01000001">
    <property type="protein sequence ID" value="KAJ57198.1"/>
    <property type="molecule type" value="Genomic_DNA"/>
</dbReference>
<dbReference type="GO" id="GO:0005886">
    <property type="term" value="C:plasma membrane"/>
    <property type="evidence" value="ECO:0007669"/>
    <property type="project" value="UniProtKB-SubCell"/>
</dbReference>
<dbReference type="RefSeq" id="WP_035255459.1">
    <property type="nucleotide sequence ID" value="NZ_JFKE01000001.1"/>
</dbReference>
<feature type="transmembrane region" description="Helical" evidence="11">
    <location>
        <begin position="217"/>
        <end position="236"/>
    </location>
</feature>
<comment type="subcellular location">
    <subcellularLocation>
        <location evidence="1">Cell membrane</location>
        <topology evidence="1">Multi-pass membrane protein</topology>
    </subcellularLocation>
</comment>
<dbReference type="InterPro" id="IPR001851">
    <property type="entry name" value="ABC_transp_permease"/>
</dbReference>
<sequence>MSETQPTAAMADERIKQRSRLREAMIRPELGGIVGTIAVFTFFMLFAFDSGMFNSQGIMNWSQVSAQFMIIAVGACLLMIAGEFDLSVGSMIGFAGMMIAIFSVTLGWPVWMSILITFAICIALGAVNGFIVIRTGLPSFIVTLAFLFILRGFTIYFPQTIERKTIIGGIKDVAEGDWLAPVFGGKLFPGLFNWFGEIGIVDTFERGTRAGQPVVDGLPMLIVWALLLVVFGHVLLTKTRFGNWIYAAGGDAEAARNSGVPVARVKILMFMFTAFCATVFATCQVMEFGSAGADRGLLKEFEAIIAVVIGGALLTGGYGSVIGAALGALIFGVVQQGLFFAGVESSLFRVFLGVILLGAVILNTYIRRIITGEK</sequence>
<dbReference type="OrthoDB" id="7284468at2"/>
<keyword evidence="2" id="KW-0813">Transport</keyword>
<feature type="transmembrane region" description="Helical" evidence="11">
    <location>
        <begin position="88"/>
        <end position="108"/>
    </location>
</feature>
<feature type="transmembrane region" description="Helical" evidence="11">
    <location>
        <begin position="178"/>
        <end position="196"/>
    </location>
</feature>
<evidence type="ECO:0000256" key="3">
    <source>
        <dbReference type="ARBA" id="ARBA00022475"/>
    </source>
</evidence>
<evidence type="ECO:0000256" key="6">
    <source>
        <dbReference type="ARBA" id="ARBA00022692"/>
    </source>
</evidence>
<dbReference type="STRING" id="1454373.ACMU_01515"/>
<evidence type="ECO:0000256" key="5">
    <source>
        <dbReference type="ARBA" id="ARBA00022597"/>
    </source>
</evidence>
<evidence type="ECO:0000256" key="11">
    <source>
        <dbReference type="SAM" id="Phobius"/>
    </source>
</evidence>
<feature type="transmembrane region" description="Helical" evidence="11">
    <location>
        <begin position="60"/>
        <end position="81"/>
    </location>
</feature>
<evidence type="ECO:0000256" key="1">
    <source>
        <dbReference type="ARBA" id="ARBA00004651"/>
    </source>
</evidence>
<evidence type="ECO:0000313" key="12">
    <source>
        <dbReference type="EMBL" id="KAJ57198.1"/>
    </source>
</evidence>
<feature type="transmembrane region" description="Helical" evidence="11">
    <location>
        <begin position="346"/>
        <end position="366"/>
    </location>
</feature>
<evidence type="ECO:0000256" key="10">
    <source>
        <dbReference type="ARBA" id="ARBA00035686"/>
    </source>
</evidence>
<evidence type="ECO:0000256" key="2">
    <source>
        <dbReference type="ARBA" id="ARBA00022448"/>
    </source>
</evidence>
<evidence type="ECO:0000313" key="13">
    <source>
        <dbReference type="Proteomes" id="UP000026249"/>
    </source>
</evidence>
<keyword evidence="3" id="KW-1003">Cell membrane</keyword>
<feature type="transmembrane region" description="Helical" evidence="11">
    <location>
        <begin position="140"/>
        <end position="158"/>
    </location>
</feature>
<keyword evidence="13" id="KW-1185">Reference proteome</keyword>
<comment type="function">
    <text evidence="9">Part of the binding-protein-dependent transport system for D-xylose. Probably responsible for the translocation of the substrate across the membrane.</text>
</comment>
<accession>A0A037ZNR8</accession>
<dbReference type="PANTHER" id="PTHR32196">
    <property type="entry name" value="ABC TRANSPORTER PERMEASE PROTEIN YPHD-RELATED-RELATED"/>
    <property type="match status" value="1"/>
</dbReference>
<dbReference type="PANTHER" id="PTHR32196:SF32">
    <property type="entry name" value="XYLOSE TRANSPORT SYSTEM PERMEASE PROTEIN XYLH"/>
    <property type="match status" value="1"/>
</dbReference>
<dbReference type="CDD" id="cd06579">
    <property type="entry name" value="TM_PBP1_transp_AraH_like"/>
    <property type="match status" value="1"/>
</dbReference>
<protein>
    <recommendedName>
        <fullName evidence="10">Xylose transport system permease protein XylH</fullName>
    </recommendedName>
</protein>
<proteinExistence type="predicted"/>
<evidence type="ECO:0000256" key="4">
    <source>
        <dbReference type="ARBA" id="ARBA00022519"/>
    </source>
</evidence>
<keyword evidence="8 11" id="KW-0472">Membrane</keyword>
<feature type="transmembrane region" description="Helical" evidence="11">
    <location>
        <begin position="267"/>
        <end position="289"/>
    </location>
</feature>
<organism evidence="12 13">
    <name type="scientific">Actibacterium mucosum KCTC 23349</name>
    <dbReference type="NCBI Taxonomy" id="1454373"/>
    <lineage>
        <taxon>Bacteria</taxon>
        <taxon>Pseudomonadati</taxon>
        <taxon>Pseudomonadota</taxon>
        <taxon>Alphaproteobacteria</taxon>
        <taxon>Rhodobacterales</taxon>
        <taxon>Roseobacteraceae</taxon>
        <taxon>Actibacterium</taxon>
    </lineage>
</organism>
<keyword evidence="5" id="KW-0762">Sugar transport</keyword>
<evidence type="ECO:0000256" key="8">
    <source>
        <dbReference type="ARBA" id="ARBA00023136"/>
    </source>
</evidence>
<evidence type="ECO:0000256" key="7">
    <source>
        <dbReference type="ARBA" id="ARBA00022989"/>
    </source>
</evidence>
<keyword evidence="4" id="KW-0997">Cell inner membrane</keyword>
<dbReference type="Pfam" id="PF02653">
    <property type="entry name" value="BPD_transp_2"/>
    <property type="match status" value="1"/>
</dbReference>
<keyword evidence="7 11" id="KW-1133">Transmembrane helix</keyword>
<name>A0A037ZNR8_9RHOB</name>
<reference evidence="12 13" key="1">
    <citation type="submission" date="2014-03" db="EMBL/GenBank/DDBJ databases">
        <title>Draft Genome Sequence of Actibacterium mucosum KCTC 23349, a Marine Alphaproteobacterium with Complex Ionic Requirements Isolated from Mediterranean Seawater at Malvarrosa Beach, Valencia, Spain.</title>
        <authorList>
            <person name="Arahal D.R."/>
            <person name="Shao Z."/>
            <person name="Lai Q."/>
            <person name="Pujalte M.J."/>
        </authorList>
    </citation>
    <scope>NUCLEOTIDE SEQUENCE [LARGE SCALE GENOMIC DNA]</scope>
    <source>
        <strain evidence="12 13">KCTC 23349</strain>
    </source>
</reference>
<dbReference type="GO" id="GO:0022857">
    <property type="term" value="F:transmembrane transporter activity"/>
    <property type="evidence" value="ECO:0007669"/>
    <property type="project" value="InterPro"/>
</dbReference>